<sequence>MDWRRQACMCHGGPRDHGDRVLVRDDEDFDIERTIFHTVQDAAMRRGIRRRFGVTLHWDDRIVEELSQLCGTLPATVPVDDGIRAFMADECDFKLEHADGSFMDHLVFCHDYCALHYKAGSPRVLLLHSALGATTNLLPVHKSKVPRLAELLSPLEMQHVEAFPAMQRLLNNFFLLDALERNVSRLRYLEGITFRRVVDNVAMRLDAEQLWTHLNYQLIHALDFLPARDWAGQASAPSFQGERISLDTVARWAAADPQRAARREHLREYTQ</sequence>
<reference evidence="1" key="1">
    <citation type="submission" date="2023-10" db="EMBL/GenBank/DDBJ databases">
        <authorList>
            <person name="Chen Y."/>
            <person name="Shah S."/>
            <person name="Dougan E. K."/>
            <person name="Thang M."/>
            <person name="Chan C."/>
        </authorList>
    </citation>
    <scope>NUCLEOTIDE SEQUENCE [LARGE SCALE GENOMIC DNA]</scope>
</reference>
<proteinExistence type="predicted"/>
<organism evidence="1 2">
    <name type="scientific">Prorocentrum cordatum</name>
    <dbReference type="NCBI Taxonomy" id="2364126"/>
    <lineage>
        <taxon>Eukaryota</taxon>
        <taxon>Sar</taxon>
        <taxon>Alveolata</taxon>
        <taxon>Dinophyceae</taxon>
        <taxon>Prorocentrales</taxon>
        <taxon>Prorocentraceae</taxon>
        <taxon>Prorocentrum</taxon>
    </lineage>
</organism>
<feature type="non-terminal residue" evidence="1">
    <location>
        <position position="271"/>
    </location>
</feature>
<dbReference type="Proteomes" id="UP001189429">
    <property type="component" value="Unassembled WGS sequence"/>
</dbReference>
<dbReference type="EMBL" id="CAUYUJ010021362">
    <property type="protein sequence ID" value="CAK0904162.1"/>
    <property type="molecule type" value="Genomic_DNA"/>
</dbReference>
<keyword evidence="2" id="KW-1185">Reference proteome</keyword>
<accession>A0ABN9XYZ5</accession>
<protein>
    <submittedName>
        <fullName evidence="1">Uncharacterized protein</fullName>
    </submittedName>
</protein>
<evidence type="ECO:0000313" key="1">
    <source>
        <dbReference type="EMBL" id="CAK0904162.1"/>
    </source>
</evidence>
<comment type="caution">
    <text evidence="1">The sequence shown here is derived from an EMBL/GenBank/DDBJ whole genome shotgun (WGS) entry which is preliminary data.</text>
</comment>
<evidence type="ECO:0000313" key="2">
    <source>
        <dbReference type="Proteomes" id="UP001189429"/>
    </source>
</evidence>
<name>A0ABN9XYZ5_9DINO</name>
<gene>
    <name evidence="1" type="ORF">PCOR1329_LOCUS80273</name>
</gene>